<feature type="transmembrane region" description="Helical" evidence="1">
    <location>
        <begin position="244"/>
        <end position="262"/>
    </location>
</feature>
<sequence>MAKEVSKKQSSETRRNSRKIISFLLCGSACWFLYADKGGNVEDSLRMPKSHLPYFAIAFELPSSEAEIAGLLSSKLTAGHLLRSRLQISLWFSFRVMCLFMSSLLIMHRLLMSKFPRKRPGVKWGMMLALSFWVLDWQRHALWISLRKSEGGWENKAKEDMFSVLLLMLSRCKWIAFHLVVSLLARAYQLYFVPDLPTSVWQLPNYLGSKDMLIPTVFVASSVFGMIGTCVPMFSYFVGLSMDMLRLGAFFTGCWAFWTALVPKVFRKAFTIDYGKVEDTSLPKRKILTKKEAKEAKGSKKDR</sequence>
<keyword evidence="1" id="KW-0472">Membrane</keyword>
<name>A0A9W6ZBX2_9STRA</name>
<protein>
    <submittedName>
        <fullName evidence="2">Uncharacterized protein</fullName>
    </submittedName>
</protein>
<dbReference type="EMBL" id="BRXY01000003">
    <property type="protein sequence ID" value="GMH51419.1"/>
    <property type="molecule type" value="Genomic_DNA"/>
</dbReference>
<dbReference type="AlphaFoldDB" id="A0A9W6ZBX2"/>
<dbReference type="Proteomes" id="UP001165085">
    <property type="component" value="Unassembled WGS sequence"/>
</dbReference>
<dbReference type="OrthoDB" id="94982at2759"/>
<feature type="transmembrane region" description="Helical" evidence="1">
    <location>
        <begin position="90"/>
        <end position="112"/>
    </location>
</feature>
<feature type="transmembrane region" description="Helical" evidence="1">
    <location>
        <begin position="213"/>
        <end position="238"/>
    </location>
</feature>
<reference evidence="3" key="1">
    <citation type="journal article" date="2023" name="Commun. Biol.">
        <title>Genome analysis of Parmales, the sister group of diatoms, reveals the evolutionary specialization of diatoms from phago-mixotrophs to photoautotrophs.</title>
        <authorList>
            <person name="Ban H."/>
            <person name="Sato S."/>
            <person name="Yoshikawa S."/>
            <person name="Yamada K."/>
            <person name="Nakamura Y."/>
            <person name="Ichinomiya M."/>
            <person name="Sato N."/>
            <person name="Blanc-Mathieu R."/>
            <person name="Endo H."/>
            <person name="Kuwata A."/>
            <person name="Ogata H."/>
        </authorList>
    </citation>
    <scope>NUCLEOTIDE SEQUENCE [LARGE SCALE GENOMIC DNA]</scope>
    <source>
        <strain evidence="3">NIES 3701</strain>
    </source>
</reference>
<organism evidence="2 3">
    <name type="scientific">Triparma strigata</name>
    <dbReference type="NCBI Taxonomy" id="1606541"/>
    <lineage>
        <taxon>Eukaryota</taxon>
        <taxon>Sar</taxon>
        <taxon>Stramenopiles</taxon>
        <taxon>Ochrophyta</taxon>
        <taxon>Bolidophyceae</taxon>
        <taxon>Parmales</taxon>
        <taxon>Triparmaceae</taxon>
        <taxon>Triparma</taxon>
    </lineage>
</organism>
<evidence type="ECO:0000313" key="3">
    <source>
        <dbReference type="Proteomes" id="UP001165085"/>
    </source>
</evidence>
<comment type="caution">
    <text evidence="2">The sequence shown here is derived from an EMBL/GenBank/DDBJ whole genome shotgun (WGS) entry which is preliminary data.</text>
</comment>
<gene>
    <name evidence="2" type="ORF">TrST_g4610</name>
</gene>
<evidence type="ECO:0000256" key="1">
    <source>
        <dbReference type="SAM" id="Phobius"/>
    </source>
</evidence>
<evidence type="ECO:0000313" key="2">
    <source>
        <dbReference type="EMBL" id="GMH51419.1"/>
    </source>
</evidence>
<accession>A0A9W6ZBX2</accession>
<proteinExistence type="predicted"/>
<keyword evidence="1" id="KW-0812">Transmembrane</keyword>
<keyword evidence="3" id="KW-1185">Reference proteome</keyword>
<keyword evidence="1" id="KW-1133">Transmembrane helix</keyword>
<feature type="transmembrane region" description="Helical" evidence="1">
    <location>
        <begin position="174"/>
        <end position="193"/>
    </location>
</feature>